<keyword evidence="8 10" id="KW-0333">Golgi apparatus</keyword>
<organism evidence="11">
    <name type="scientific">Capitella teleta</name>
    <name type="common">Polychaete worm</name>
    <dbReference type="NCBI Taxonomy" id="283909"/>
    <lineage>
        <taxon>Eukaryota</taxon>
        <taxon>Metazoa</taxon>
        <taxon>Spiralia</taxon>
        <taxon>Lophotrochozoa</taxon>
        <taxon>Annelida</taxon>
        <taxon>Polychaeta</taxon>
        <taxon>Sedentaria</taxon>
        <taxon>Scolecida</taxon>
        <taxon>Capitellidae</taxon>
        <taxon>Capitella</taxon>
    </lineage>
</organism>
<evidence type="ECO:0000256" key="5">
    <source>
        <dbReference type="ARBA" id="ARBA00022692"/>
    </source>
</evidence>
<reference evidence="13" key="1">
    <citation type="submission" date="2012-12" db="EMBL/GenBank/DDBJ databases">
        <authorList>
            <person name="Hellsten U."/>
            <person name="Grimwood J."/>
            <person name="Chapman J.A."/>
            <person name="Shapiro H."/>
            <person name="Aerts A."/>
            <person name="Otillar R.P."/>
            <person name="Terry A.Y."/>
            <person name="Boore J.L."/>
            <person name="Simakov O."/>
            <person name="Marletaz F."/>
            <person name="Cho S.-J."/>
            <person name="Edsinger-Gonzales E."/>
            <person name="Havlak P."/>
            <person name="Kuo D.-H."/>
            <person name="Larsson T."/>
            <person name="Lv J."/>
            <person name="Arendt D."/>
            <person name="Savage R."/>
            <person name="Osoegawa K."/>
            <person name="de Jong P."/>
            <person name="Lindberg D.R."/>
            <person name="Seaver E.C."/>
            <person name="Weisblat D.A."/>
            <person name="Putnam N.H."/>
            <person name="Grigoriev I.V."/>
            <person name="Rokhsar D.S."/>
        </authorList>
    </citation>
    <scope>NUCLEOTIDE SEQUENCE</scope>
    <source>
        <strain evidence="13">I ESC-2004</strain>
    </source>
</reference>
<dbReference type="EMBL" id="AMQN01006195">
    <property type="status" value="NOT_ANNOTATED_CDS"/>
    <property type="molecule type" value="Genomic_DNA"/>
</dbReference>
<keyword evidence="9 10" id="KW-0472">Membrane</keyword>
<dbReference type="PANTHER" id="PTHR11214:SF314">
    <property type="entry name" value="HEXOSYLTRANSFERASE"/>
    <property type="match status" value="1"/>
</dbReference>
<keyword evidence="6 10" id="KW-0735">Signal-anchor</keyword>
<evidence type="ECO:0000256" key="6">
    <source>
        <dbReference type="ARBA" id="ARBA00022968"/>
    </source>
</evidence>
<protein>
    <recommendedName>
        <fullName evidence="10">Hexosyltransferase</fullName>
        <ecNumber evidence="10">2.4.1.-</ecNumber>
    </recommendedName>
</protein>
<evidence type="ECO:0000313" key="11">
    <source>
        <dbReference type="EMBL" id="ELU09937.1"/>
    </source>
</evidence>
<dbReference type="HOGENOM" id="CLU_1186005_0_0_1"/>
<evidence type="ECO:0000256" key="7">
    <source>
        <dbReference type="ARBA" id="ARBA00022989"/>
    </source>
</evidence>
<dbReference type="GO" id="GO:0006493">
    <property type="term" value="P:protein O-linked glycosylation"/>
    <property type="evidence" value="ECO:0007669"/>
    <property type="project" value="TreeGrafter"/>
</dbReference>
<accession>R7V138</accession>
<dbReference type="OrthoDB" id="2139606at2759"/>
<keyword evidence="7 10" id="KW-1133">Transmembrane helix</keyword>
<dbReference type="EMBL" id="KB297790">
    <property type="protein sequence ID" value="ELU09937.1"/>
    <property type="molecule type" value="Genomic_DNA"/>
</dbReference>
<evidence type="ECO:0000256" key="1">
    <source>
        <dbReference type="ARBA" id="ARBA00004323"/>
    </source>
</evidence>
<evidence type="ECO:0000313" key="13">
    <source>
        <dbReference type="Proteomes" id="UP000014760"/>
    </source>
</evidence>
<evidence type="ECO:0000256" key="4">
    <source>
        <dbReference type="ARBA" id="ARBA00022679"/>
    </source>
</evidence>
<keyword evidence="3 10" id="KW-0328">Glycosyltransferase</keyword>
<dbReference type="InterPro" id="IPR002659">
    <property type="entry name" value="Glyco_trans_31"/>
</dbReference>
<feature type="transmembrane region" description="Helical" evidence="10">
    <location>
        <begin position="63"/>
        <end position="81"/>
    </location>
</feature>
<dbReference type="EC" id="2.4.1.-" evidence="10"/>
<reference evidence="12" key="3">
    <citation type="submission" date="2015-06" db="UniProtKB">
        <authorList>
            <consortium name="EnsemblMetazoa"/>
        </authorList>
    </citation>
    <scope>IDENTIFICATION</scope>
</reference>
<dbReference type="GO" id="GO:0016758">
    <property type="term" value="F:hexosyltransferase activity"/>
    <property type="evidence" value="ECO:0007669"/>
    <property type="project" value="InterPro"/>
</dbReference>
<dbReference type="STRING" id="283909.R7V138"/>
<name>R7V138_CAPTE</name>
<evidence type="ECO:0000256" key="10">
    <source>
        <dbReference type="RuleBase" id="RU363063"/>
    </source>
</evidence>
<keyword evidence="5 10" id="KW-0812">Transmembrane</keyword>
<dbReference type="GO" id="GO:0000139">
    <property type="term" value="C:Golgi membrane"/>
    <property type="evidence" value="ECO:0007669"/>
    <property type="project" value="UniProtKB-SubCell"/>
</dbReference>
<comment type="subcellular location">
    <subcellularLocation>
        <location evidence="1 10">Golgi apparatus membrane</location>
        <topology evidence="1 10">Single-pass type II membrane protein</topology>
    </subcellularLocation>
</comment>
<dbReference type="PANTHER" id="PTHR11214">
    <property type="entry name" value="BETA-1,3-N-ACETYLGLUCOSAMINYLTRANSFERASE"/>
    <property type="match status" value="1"/>
</dbReference>
<dbReference type="AlphaFoldDB" id="R7V138"/>
<comment type="similarity">
    <text evidence="2 10">Belongs to the glycosyltransferase 31 family.</text>
</comment>
<evidence type="ECO:0000256" key="9">
    <source>
        <dbReference type="ARBA" id="ARBA00023136"/>
    </source>
</evidence>
<evidence type="ECO:0000256" key="2">
    <source>
        <dbReference type="ARBA" id="ARBA00008661"/>
    </source>
</evidence>
<reference evidence="11 13" key="2">
    <citation type="journal article" date="2013" name="Nature">
        <title>Insights into bilaterian evolution from three spiralian genomes.</title>
        <authorList>
            <person name="Simakov O."/>
            <person name="Marletaz F."/>
            <person name="Cho S.J."/>
            <person name="Edsinger-Gonzales E."/>
            <person name="Havlak P."/>
            <person name="Hellsten U."/>
            <person name="Kuo D.H."/>
            <person name="Larsson T."/>
            <person name="Lv J."/>
            <person name="Arendt D."/>
            <person name="Savage R."/>
            <person name="Osoegawa K."/>
            <person name="de Jong P."/>
            <person name="Grimwood J."/>
            <person name="Chapman J.A."/>
            <person name="Shapiro H."/>
            <person name="Aerts A."/>
            <person name="Otillar R.P."/>
            <person name="Terry A.Y."/>
            <person name="Boore J.L."/>
            <person name="Grigoriev I.V."/>
            <person name="Lindberg D.R."/>
            <person name="Seaver E.C."/>
            <person name="Weisblat D.A."/>
            <person name="Putnam N.H."/>
            <person name="Rokhsar D.S."/>
        </authorList>
    </citation>
    <scope>NUCLEOTIDE SEQUENCE</scope>
    <source>
        <strain evidence="11 13">I ESC-2004</strain>
    </source>
</reference>
<keyword evidence="13" id="KW-1185">Reference proteome</keyword>
<dbReference type="Proteomes" id="UP000014760">
    <property type="component" value="Unassembled WGS sequence"/>
</dbReference>
<evidence type="ECO:0000313" key="12">
    <source>
        <dbReference type="EnsemblMetazoa" id="CapteP201985"/>
    </source>
</evidence>
<dbReference type="EnsemblMetazoa" id="CapteT201985">
    <property type="protein sequence ID" value="CapteP201985"/>
    <property type="gene ID" value="CapteG201985"/>
</dbReference>
<keyword evidence="4" id="KW-0808">Transferase</keyword>
<sequence>MMLSKLCLLASSIFSSFRDPSQPAVYSSIPKSRHRRVILSSKQFLMSFIRCHRVTRKMVVQSAIISSLSILLLFFVIYAVVVNNFAFEPQRAEEWAPRPNRRHWKAKHDENFGKQIRSKPWDFNQLVGHYSTTPPCNTRARLLILITSAPENYRKRQSIRETWCSKQEHHQCVFLLGRSNLTKEVVSHQDILQGTFVDSYRNLTLKYSMLFWQFATSCVPRLCAVKLLYLDAAY</sequence>
<proteinExistence type="inferred from homology"/>
<evidence type="ECO:0000256" key="8">
    <source>
        <dbReference type="ARBA" id="ARBA00023034"/>
    </source>
</evidence>
<dbReference type="Pfam" id="PF01762">
    <property type="entry name" value="Galactosyl_T"/>
    <property type="match status" value="1"/>
</dbReference>
<dbReference type="EMBL" id="AMQN01006194">
    <property type="status" value="NOT_ANNOTATED_CDS"/>
    <property type="molecule type" value="Genomic_DNA"/>
</dbReference>
<gene>
    <name evidence="11" type="ORF">CAPTEDRAFT_201985</name>
</gene>
<evidence type="ECO:0000256" key="3">
    <source>
        <dbReference type="ARBA" id="ARBA00022676"/>
    </source>
</evidence>